<feature type="domain" description="Mif2/CENP-C cupin" evidence="8">
    <location>
        <begin position="556"/>
        <end position="640"/>
    </location>
</feature>
<evidence type="ECO:0000256" key="3">
    <source>
        <dbReference type="ARBA" id="ARBA00023125"/>
    </source>
</evidence>
<evidence type="ECO:0000256" key="2">
    <source>
        <dbReference type="ARBA" id="ARBA00010291"/>
    </source>
</evidence>
<comment type="similarity">
    <text evidence="2">Belongs to the CENP-C/MIF2 family.</text>
</comment>
<dbReference type="Pfam" id="PF15624">
    <property type="entry name" value="Mif2_N"/>
    <property type="match status" value="1"/>
</dbReference>
<feature type="compositionally biased region" description="Basic residues" evidence="7">
    <location>
        <begin position="276"/>
        <end position="286"/>
    </location>
</feature>
<sequence length="653" mass="71658">MAPLAGATPGRKKRENVYFEPGVQGRKTGITVKDTGRRDEHGFEPLDAIFSSPEKSPPKRSIQNIQQISSESMEVAQSSAPEPIDVLSARRLTRSARTSLPPPKARSPIKTTLHSSPQRHPSLAPHSESRRSLGSPIRTKQIASVRRRLDFDEDAPRASVETSPSKMYGISSTTGAEDTVVDTAPEVVDIQPSPVQEPLDAGEPQTKNEQEGAQLAPSEDDSIQILDGGDATEVNLNETTHLPDLLVQSTPRTAPKTNAENNPTTDSTPATTESVKRKRGRPRKSAAKPVEVAQATSDESTVDPSLLVIQEDTMAGALPSNDHSEMTTELPQSSRKAKLDVHRDETEEDEEVRPSKRARGSSVQPKPQKRKPGRSAKNASKGPKERDPNARPAPQKRSGTKDVADDEVDPKPRTARAGSKPRSLQILRQGTPLEEQGTTTTRFGRTSIQPVAWWCGERINRDYDGTIKDVVRAETVEPPKRKVSGGRKSKPKMMEDIEEEDEGDLEEWEEEGGILTGLVSAWDAEYNMTIEDDDVEMEVAFAANAIQTRDVMGSSFSYAKILTLPFFGAGIVDIPPGGFKRTKNSRKMQMIFFLHEGKVLVTVGDLEFSISKGGVWQVPRGNFYSIENKDTKPARIFFSQGFEHVAGDEIEGH</sequence>
<dbReference type="GO" id="GO:0051455">
    <property type="term" value="P:spindle attachment to meiosis I kinetochore"/>
    <property type="evidence" value="ECO:0007669"/>
    <property type="project" value="TreeGrafter"/>
</dbReference>
<evidence type="ECO:0000259" key="9">
    <source>
        <dbReference type="Pfam" id="PF15624"/>
    </source>
</evidence>
<comment type="function">
    <text evidence="5">Component of the kinetochore, a multiprotein complex that assembles on centromeric DNA and attaches chromosomes to spindle microtubules, mediating chromosome segregation and sister chromatid segregation during meiosis and mitosis. Component of the inner kinetochore constitutive centromere-associated network (CCAN), which serves as a structural platform for outer kinetochore assembly.</text>
</comment>
<gene>
    <name evidence="10" type="ORF">NA57DRAFT_81866</name>
</gene>
<evidence type="ECO:0000256" key="5">
    <source>
        <dbReference type="ARBA" id="ARBA00057947"/>
    </source>
</evidence>
<keyword evidence="3" id="KW-0238">DNA-binding</keyword>
<dbReference type="Gene3D" id="2.60.120.10">
    <property type="entry name" value="Jelly Rolls"/>
    <property type="match status" value="1"/>
</dbReference>
<dbReference type="InterPro" id="IPR014710">
    <property type="entry name" value="RmlC-like_jellyroll"/>
</dbReference>
<dbReference type="EMBL" id="ML978141">
    <property type="protein sequence ID" value="KAF2092932.1"/>
    <property type="molecule type" value="Genomic_DNA"/>
</dbReference>
<feature type="compositionally biased region" description="Polar residues" evidence="7">
    <location>
        <begin position="247"/>
        <end position="273"/>
    </location>
</feature>
<dbReference type="InterPro" id="IPR011051">
    <property type="entry name" value="RmlC_Cupin_sf"/>
</dbReference>
<proteinExistence type="inferred from homology"/>
<dbReference type="GO" id="GO:0051382">
    <property type="term" value="P:kinetochore assembly"/>
    <property type="evidence" value="ECO:0007669"/>
    <property type="project" value="InterPro"/>
</dbReference>
<feature type="region of interest" description="Disordered" evidence="7">
    <location>
        <begin position="1"/>
        <end position="440"/>
    </location>
</feature>
<evidence type="ECO:0000256" key="4">
    <source>
        <dbReference type="ARBA" id="ARBA00023242"/>
    </source>
</evidence>
<name>A0A9P4I4C0_9PEZI</name>
<dbReference type="PANTHER" id="PTHR16684:SF11">
    <property type="entry name" value="CENTROMERE PROTEIN C"/>
    <property type="match status" value="1"/>
</dbReference>
<reference evidence="10" key="1">
    <citation type="journal article" date="2020" name="Stud. Mycol.">
        <title>101 Dothideomycetes genomes: a test case for predicting lifestyles and emergence of pathogens.</title>
        <authorList>
            <person name="Haridas S."/>
            <person name="Albert R."/>
            <person name="Binder M."/>
            <person name="Bloem J."/>
            <person name="Labutti K."/>
            <person name="Salamov A."/>
            <person name="Andreopoulos B."/>
            <person name="Baker S."/>
            <person name="Barry K."/>
            <person name="Bills G."/>
            <person name="Bluhm B."/>
            <person name="Cannon C."/>
            <person name="Castanera R."/>
            <person name="Culley D."/>
            <person name="Daum C."/>
            <person name="Ezra D."/>
            <person name="Gonzalez J."/>
            <person name="Henrissat B."/>
            <person name="Kuo A."/>
            <person name="Liang C."/>
            <person name="Lipzen A."/>
            <person name="Lutzoni F."/>
            <person name="Magnuson J."/>
            <person name="Mondo S."/>
            <person name="Nolan M."/>
            <person name="Ohm R."/>
            <person name="Pangilinan J."/>
            <person name="Park H.-J."/>
            <person name="Ramirez L."/>
            <person name="Alfaro M."/>
            <person name="Sun H."/>
            <person name="Tritt A."/>
            <person name="Yoshinaga Y."/>
            <person name="Zwiers L.-H."/>
            <person name="Turgeon B."/>
            <person name="Goodwin S."/>
            <person name="Spatafora J."/>
            <person name="Crous P."/>
            <person name="Grigoriev I."/>
        </authorList>
    </citation>
    <scope>NUCLEOTIDE SEQUENCE</scope>
    <source>
        <strain evidence="10">CBS 133067</strain>
    </source>
</reference>
<dbReference type="GO" id="GO:0019237">
    <property type="term" value="F:centromeric DNA binding"/>
    <property type="evidence" value="ECO:0007669"/>
    <property type="project" value="InterPro"/>
</dbReference>
<dbReference type="OrthoDB" id="1939643at2759"/>
<evidence type="ECO:0000256" key="6">
    <source>
        <dbReference type="ARBA" id="ARBA00075033"/>
    </source>
</evidence>
<dbReference type="InterPro" id="IPR025974">
    <property type="entry name" value="Mif2/CENP-C_cupin"/>
</dbReference>
<dbReference type="SUPFAM" id="SSF51182">
    <property type="entry name" value="RmlC-like cupins"/>
    <property type="match status" value="1"/>
</dbReference>
<feature type="compositionally biased region" description="Basic and acidic residues" evidence="7">
    <location>
        <begin position="34"/>
        <end position="44"/>
    </location>
</feature>
<dbReference type="InterPro" id="IPR028386">
    <property type="entry name" value="CENP-C/Mif2/cnp3"/>
</dbReference>
<feature type="compositionally biased region" description="Low complexity" evidence="7">
    <location>
        <begin position="87"/>
        <end position="99"/>
    </location>
</feature>
<feature type="compositionally biased region" description="Basic and acidic residues" evidence="7">
    <location>
        <begin position="147"/>
        <end position="156"/>
    </location>
</feature>
<dbReference type="Proteomes" id="UP000799772">
    <property type="component" value="Unassembled WGS sequence"/>
</dbReference>
<dbReference type="InterPro" id="IPR028929">
    <property type="entry name" value="Mif2_N"/>
</dbReference>
<feature type="compositionally biased region" description="Polar residues" evidence="7">
    <location>
        <begin position="160"/>
        <end position="176"/>
    </location>
</feature>
<feature type="compositionally biased region" description="Polar residues" evidence="7">
    <location>
        <begin position="71"/>
        <end position="80"/>
    </location>
</feature>
<protein>
    <recommendedName>
        <fullName evidence="6">CENP-C homolog</fullName>
    </recommendedName>
</protein>
<organism evidence="10 11">
    <name type="scientific">Rhizodiscina lignyota</name>
    <dbReference type="NCBI Taxonomy" id="1504668"/>
    <lineage>
        <taxon>Eukaryota</taxon>
        <taxon>Fungi</taxon>
        <taxon>Dikarya</taxon>
        <taxon>Ascomycota</taxon>
        <taxon>Pezizomycotina</taxon>
        <taxon>Dothideomycetes</taxon>
        <taxon>Pleosporomycetidae</taxon>
        <taxon>Aulographales</taxon>
        <taxon>Rhizodiscinaceae</taxon>
        <taxon>Rhizodiscina</taxon>
    </lineage>
</organism>
<feature type="compositionally biased region" description="Polar residues" evidence="7">
    <location>
        <begin position="109"/>
        <end position="119"/>
    </location>
</feature>
<accession>A0A9P4I4C0</accession>
<dbReference type="Pfam" id="PF11699">
    <property type="entry name" value="CENP-C_C"/>
    <property type="match status" value="1"/>
</dbReference>
<dbReference type="PANTHER" id="PTHR16684">
    <property type="entry name" value="CENTROMERE PROTEIN C"/>
    <property type="match status" value="1"/>
</dbReference>
<feature type="domain" description="Mif2 N-terminal" evidence="9">
    <location>
        <begin position="18"/>
        <end position="151"/>
    </location>
</feature>
<evidence type="ECO:0000313" key="10">
    <source>
        <dbReference type="EMBL" id="KAF2092932.1"/>
    </source>
</evidence>
<dbReference type="GO" id="GO:0000776">
    <property type="term" value="C:kinetochore"/>
    <property type="evidence" value="ECO:0007669"/>
    <property type="project" value="InterPro"/>
</dbReference>
<evidence type="ECO:0000256" key="7">
    <source>
        <dbReference type="SAM" id="MobiDB-lite"/>
    </source>
</evidence>
<evidence type="ECO:0000313" key="11">
    <source>
        <dbReference type="Proteomes" id="UP000799772"/>
    </source>
</evidence>
<feature type="compositionally biased region" description="Low complexity" evidence="7">
    <location>
        <begin position="61"/>
        <end position="70"/>
    </location>
</feature>
<evidence type="ECO:0000259" key="8">
    <source>
        <dbReference type="Pfam" id="PF11699"/>
    </source>
</evidence>
<dbReference type="AlphaFoldDB" id="A0A9P4I4C0"/>
<feature type="compositionally biased region" description="Polar residues" evidence="7">
    <location>
        <begin position="294"/>
        <end position="303"/>
    </location>
</feature>
<dbReference type="GO" id="GO:0051315">
    <property type="term" value="P:attachment of mitotic spindle microtubules to kinetochore"/>
    <property type="evidence" value="ECO:0007669"/>
    <property type="project" value="TreeGrafter"/>
</dbReference>
<comment type="subcellular location">
    <subcellularLocation>
        <location evidence="1">Nucleus</location>
    </subcellularLocation>
</comment>
<dbReference type="CDD" id="cd06993">
    <property type="entry name" value="cupin_CENP-C_C"/>
    <property type="match status" value="1"/>
</dbReference>
<keyword evidence="11" id="KW-1185">Reference proteome</keyword>
<dbReference type="GO" id="GO:0005634">
    <property type="term" value="C:nucleus"/>
    <property type="evidence" value="ECO:0007669"/>
    <property type="project" value="UniProtKB-SubCell"/>
</dbReference>
<comment type="caution">
    <text evidence="10">The sequence shown here is derived from an EMBL/GenBank/DDBJ whole genome shotgun (WGS) entry which is preliminary data.</text>
</comment>
<keyword evidence="4" id="KW-0539">Nucleus</keyword>
<evidence type="ECO:0000256" key="1">
    <source>
        <dbReference type="ARBA" id="ARBA00004123"/>
    </source>
</evidence>
<dbReference type="FunFam" id="2.60.120.10:FF:000033">
    <property type="entry name" value="Centromere protein C 1"/>
    <property type="match status" value="1"/>
</dbReference>